<dbReference type="EMBL" id="JAENIL010000036">
    <property type="protein sequence ID" value="MBK1878824.1"/>
    <property type="molecule type" value="Genomic_DNA"/>
</dbReference>
<reference evidence="1" key="1">
    <citation type="submission" date="2021-01" db="EMBL/GenBank/DDBJ databases">
        <title>Modified the classification status of verrucomicrobia.</title>
        <authorList>
            <person name="Feng X."/>
        </authorList>
    </citation>
    <scope>NUCLEOTIDE SEQUENCE</scope>
    <source>
        <strain evidence="1">KCTC 13126</strain>
    </source>
</reference>
<evidence type="ECO:0000313" key="1">
    <source>
        <dbReference type="EMBL" id="MBK1878824.1"/>
    </source>
</evidence>
<dbReference type="AlphaFoldDB" id="A0A934VST3"/>
<proteinExistence type="predicted"/>
<dbReference type="Proteomes" id="UP000617628">
    <property type="component" value="Unassembled WGS sequence"/>
</dbReference>
<keyword evidence="2" id="KW-1185">Reference proteome</keyword>
<dbReference type="RefSeq" id="WP_200357038.1">
    <property type="nucleotide sequence ID" value="NZ_JAENIL010000036.1"/>
</dbReference>
<organism evidence="1 2">
    <name type="scientific">Pelagicoccus mobilis</name>
    <dbReference type="NCBI Taxonomy" id="415221"/>
    <lineage>
        <taxon>Bacteria</taxon>
        <taxon>Pseudomonadati</taxon>
        <taxon>Verrucomicrobiota</taxon>
        <taxon>Opitutia</taxon>
        <taxon>Puniceicoccales</taxon>
        <taxon>Pelagicoccaceae</taxon>
        <taxon>Pelagicoccus</taxon>
    </lineage>
</organism>
<protein>
    <submittedName>
        <fullName evidence="1">Uncharacterized protein</fullName>
    </submittedName>
</protein>
<gene>
    <name evidence="1" type="ORF">JIN87_18220</name>
</gene>
<evidence type="ECO:0000313" key="2">
    <source>
        <dbReference type="Proteomes" id="UP000617628"/>
    </source>
</evidence>
<comment type="caution">
    <text evidence="1">The sequence shown here is derived from an EMBL/GenBank/DDBJ whole genome shotgun (WGS) entry which is preliminary data.</text>
</comment>
<name>A0A934VST3_9BACT</name>
<accession>A0A934VST3</accession>
<sequence length="251" mass="28624">MKKLKILPILFLAITPLLETFAQNIVMITRRHVPADHMQDYANRESTYWKAVAEKHITDGSLTAWSVWRKVGGFDLNKGHNFVVVSVFTPEQFAMTHSYRKTLKSLFPDASESEMRVNKISTVKDNLMYRNLSHFHSGDAQAVRVNYSKAKSRDYYRVEPEIWGPFIDEQMKAGTTKVVSWGFYILTNPRGRGMHHDAISVDGFASVTDALLGGNFDEGVEFPENIDEIFDRHEKVESVVYSLVAKAESKD</sequence>